<name>A0A9W7ZZ40_9FUNG</name>
<gene>
    <name evidence="2" type="ORF">H4219_003914</name>
</gene>
<sequence>MQAIDRLDSLADSLLSYDLSKPRYNLSALNVYHTFESDSKPSFIVRNAEPYESRLVAPGTKGVADEETELDANEFENELPEINERLEMVANKYQEFANEKNILTRELKKYTINTKLKGKESKFEQVDRELAETKIQYEQIYNEIEAEKNLLDENSEQLNMLMERVEISEKSEADMASLIEDKKKEKWYPQLAQILEEVEHNKAILEEKEQLLENNQPKDIAEHLNELYGILTEKRNGSGASSSYSSHSKVTQVLERLQQLIDETDDLESIIQFLEQVLQLYINTIDAVAKGGVTFENNNANEERMSRRLSLATAVTPQQRTLCAQLLCLLYDHQQTNGNENEFLGMPEQALRKELTEFAEENGIQTEQVSQIIYSLYGKRLIEVDRTTQDHLVQSTWK</sequence>
<dbReference type="OrthoDB" id="338816at2759"/>
<reference evidence="2" key="1">
    <citation type="submission" date="2022-07" db="EMBL/GenBank/DDBJ databases">
        <title>Phylogenomic reconstructions and comparative analyses of Kickxellomycotina fungi.</title>
        <authorList>
            <person name="Reynolds N.K."/>
            <person name="Stajich J.E."/>
            <person name="Barry K."/>
            <person name="Grigoriev I.V."/>
            <person name="Crous P."/>
            <person name="Smith M.E."/>
        </authorList>
    </citation>
    <scope>NUCLEOTIDE SEQUENCE</scope>
    <source>
        <strain evidence="2">NBRC 100468</strain>
    </source>
</reference>
<dbReference type="Proteomes" id="UP001150538">
    <property type="component" value="Unassembled WGS sequence"/>
</dbReference>
<dbReference type="EMBL" id="JANBPU010000111">
    <property type="protein sequence ID" value="KAJ1916201.1"/>
    <property type="molecule type" value="Genomic_DNA"/>
</dbReference>
<keyword evidence="1" id="KW-0175">Coiled coil</keyword>
<protein>
    <submittedName>
        <fullName evidence="2">Uncharacterized protein</fullName>
    </submittedName>
</protein>
<keyword evidence="3" id="KW-1185">Reference proteome</keyword>
<evidence type="ECO:0000313" key="2">
    <source>
        <dbReference type="EMBL" id="KAJ1916201.1"/>
    </source>
</evidence>
<evidence type="ECO:0000313" key="3">
    <source>
        <dbReference type="Proteomes" id="UP001150538"/>
    </source>
</evidence>
<proteinExistence type="predicted"/>
<feature type="coiled-coil region" evidence="1">
    <location>
        <begin position="72"/>
        <end position="164"/>
    </location>
</feature>
<feature type="coiled-coil region" evidence="1">
    <location>
        <begin position="188"/>
        <end position="215"/>
    </location>
</feature>
<dbReference type="AlphaFoldDB" id="A0A9W7ZZ40"/>
<evidence type="ECO:0000256" key="1">
    <source>
        <dbReference type="SAM" id="Coils"/>
    </source>
</evidence>
<comment type="caution">
    <text evidence="2">The sequence shown here is derived from an EMBL/GenBank/DDBJ whole genome shotgun (WGS) entry which is preliminary data.</text>
</comment>
<organism evidence="2 3">
    <name type="scientific">Mycoemilia scoparia</name>
    <dbReference type="NCBI Taxonomy" id="417184"/>
    <lineage>
        <taxon>Eukaryota</taxon>
        <taxon>Fungi</taxon>
        <taxon>Fungi incertae sedis</taxon>
        <taxon>Zoopagomycota</taxon>
        <taxon>Kickxellomycotina</taxon>
        <taxon>Kickxellomycetes</taxon>
        <taxon>Kickxellales</taxon>
        <taxon>Kickxellaceae</taxon>
        <taxon>Mycoemilia</taxon>
    </lineage>
</organism>
<accession>A0A9W7ZZ40</accession>